<dbReference type="InterPro" id="IPR028978">
    <property type="entry name" value="Chorismate_lyase_/UTRA_dom_sf"/>
</dbReference>
<dbReference type="OrthoDB" id="4333761at2"/>
<protein>
    <submittedName>
        <fullName evidence="5">GntR family transcriptional regulator</fullName>
    </submittedName>
</protein>
<gene>
    <name evidence="5" type="ORF">AQJ64_11520</name>
</gene>
<dbReference type="Pfam" id="PF00392">
    <property type="entry name" value="GntR"/>
    <property type="match status" value="1"/>
</dbReference>
<reference evidence="5 6" key="1">
    <citation type="submission" date="2015-10" db="EMBL/GenBank/DDBJ databases">
        <title>Draft genome sequence of Streptomyces griseoruber DSM 40281, type strain for the species Streptomyces griseoruber.</title>
        <authorList>
            <person name="Ruckert C."/>
            <person name="Winkler A."/>
            <person name="Kalinowski J."/>
            <person name="Kampfer P."/>
            <person name="Glaeser S."/>
        </authorList>
    </citation>
    <scope>NUCLEOTIDE SEQUENCE [LARGE SCALE GENOMIC DNA]</scope>
    <source>
        <strain evidence="5 6">DSM 40281</strain>
    </source>
</reference>
<evidence type="ECO:0000256" key="2">
    <source>
        <dbReference type="ARBA" id="ARBA00023125"/>
    </source>
</evidence>
<comment type="caution">
    <text evidence="5">The sequence shown here is derived from an EMBL/GenBank/DDBJ whole genome shotgun (WGS) entry which is preliminary data.</text>
</comment>
<dbReference type="EMBL" id="LMWW01000012">
    <property type="protein sequence ID" value="KUN85731.1"/>
    <property type="molecule type" value="Genomic_DNA"/>
</dbReference>
<dbReference type="InterPro" id="IPR050679">
    <property type="entry name" value="Bact_HTH_transcr_reg"/>
</dbReference>
<dbReference type="CDD" id="cd07377">
    <property type="entry name" value="WHTH_GntR"/>
    <property type="match status" value="1"/>
</dbReference>
<dbReference type="InterPro" id="IPR000524">
    <property type="entry name" value="Tscrpt_reg_HTH_GntR"/>
</dbReference>
<organism evidence="5 6">
    <name type="scientific">Streptomyces griseoruber</name>
    <dbReference type="NCBI Taxonomy" id="1943"/>
    <lineage>
        <taxon>Bacteria</taxon>
        <taxon>Bacillati</taxon>
        <taxon>Actinomycetota</taxon>
        <taxon>Actinomycetes</taxon>
        <taxon>Kitasatosporales</taxon>
        <taxon>Streptomycetaceae</taxon>
        <taxon>Streptomyces</taxon>
    </lineage>
</organism>
<proteinExistence type="predicted"/>
<dbReference type="AlphaFoldDB" id="A0A101T4V7"/>
<dbReference type="RefSeq" id="WP_055633889.1">
    <property type="nucleotide sequence ID" value="NZ_KQ948765.1"/>
</dbReference>
<dbReference type="PRINTS" id="PR00035">
    <property type="entry name" value="HTHGNTR"/>
</dbReference>
<evidence type="ECO:0000256" key="1">
    <source>
        <dbReference type="ARBA" id="ARBA00023015"/>
    </source>
</evidence>
<dbReference type="Pfam" id="PF07702">
    <property type="entry name" value="UTRA"/>
    <property type="match status" value="1"/>
</dbReference>
<feature type="domain" description="HTH gntR-type" evidence="4">
    <location>
        <begin position="11"/>
        <end position="78"/>
    </location>
</feature>
<dbReference type="GO" id="GO:0045892">
    <property type="term" value="P:negative regulation of DNA-templated transcription"/>
    <property type="evidence" value="ECO:0007669"/>
    <property type="project" value="TreeGrafter"/>
</dbReference>
<dbReference type="SMART" id="SM00866">
    <property type="entry name" value="UTRA"/>
    <property type="match status" value="1"/>
</dbReference>
<dbReference type="Gene3D" id="3.40.1410.10">
    <property type="entry name" value="Chorismate lyase-like"/>
    <property type="match status" value="1"/>
</dbReference>
<dbReference type="GO" id="GO:0003700">
    <property type="term" value="F:DNA-binding transcription factor activity"/>
    <property type="evidence" value="ECO:0007669"/>
    <property type="project" value="InterPro"/>
</dbReference>
<dbReference type="InterPro" id="IPR036388">
    <property type="entry name" value="WH-like_DNA-bd_sf"/>
</dbReference>
<keyword evidence="1" id="KW-0805">Transcription regulation</keyword>
<dbReference type="PROSITE" id="PS50949">
    <property type="entry name" value="HTH_GNTR"/>
    <property type="match status" value="1"/>
</dbReference>
<accession>A0A101T4V7</accession>
<evidence type="ECO:0000256" key="3">
    <source>
        <dbReference type="ARBA" id="ARBA00023163"/>
    </source>
</evidence>
<evidence type="ECO:0000313" key="5">
    <source>
        <dbReference type="EMBL" id="KUN85731.1"/>
    </source>
</evidence>
<dbReference type="SMART" id="SM00345">
    <property type="entry name" value="HTH_GNTR"/>
    <property type="match status" value="1"/>
</dbReference>
<dbReference type="SUPFAM" id="SSF46785">
    <property type="entry name" value="Winged helix' DNA-binding domain"/>
    <property type="match status" value="1"/>
</dbReference>
<dbReference type="GO" id="GO:0003677">
    <property type="term" value="F:DNA binding"/>
    <property type="evidence" value="ECO:0007669"/>
    <property type="project" value="UniProtKB-KW"/>
</dbReference>
<dbReference type="PANTHER" id="PTHR44846">
    <property type="entry name" value="MANNOSYL-D-GLYCERATE TRANSPORT/METABOLISM SYSTEM REPRESSOR MNGR-RELATED"/>
    <property type="match status" value="1"/>
</dbReference>
<dbReference type="Proteomes" id="UP000052982">
    <property type="component" value="Unassembled WGS sequence"/>
</dbReference>
<dbReference type="PANTHER" id="PTHR44846:SF17">
    <property type="entry name" value="GNTR-FAMILY TRANSCRIPTIONAL REGULATOR"/>
    <property type="match status" value="1"/>
</dbReference>
<dbReference type="InterPro" id="IPR036390">
    <property type="entry name" value="WH_DNA-bd_sf"/>
</dbReference>
<sequence>MGTTQLESVPEPKYWHLKTVLSEALDSEFSVGEILPNERDLAARFGVARATLRQALEQLELEGRLQRRRGVGTTVAPPRMGVAVGSDRQGWPGGGDDAWSCVDCALAVPPAAVATALETPREQAVHVVRRSRVSHGQPVAAELLYVPAASVPDLAAIDTPSEAARARAVLRELQHLELQAQDRAVELGSARADDARELDRLPGAPVLVVTTRFFAGGRTAALSVATYRADTCRLTFGASGGVEIHHGPEPERQAS</sequence>
<keyword evidence="6" id="KW-1185">Reference proteome</keyword>
<dbReference type="InterPro" id="IPR011663">
    <property type="entry name" value="UTRA"/>
</dbReference>
<evidence type="ECO:0000259" key="4">
    <source>
        <dbReference type="PROSITE" id="PS50949"/>
    </source>
</evidence>
<keyword evidence="2" id="KW-0238">DNA-binding</keyword>
<dbReference type="Gene3D" id="1.10.10.10">
    <property type="entry name" value="Winged helix-like DNA-binding domain superfamily/Winged helix DNA-binding domain"/>
    <property type="match status" value="1"/>
</dbReference>
<keyword evidence="3" id="KW-0804">Transcription</keyword>
<evidence type="ECO:0000313" key="6">
    <source>
        <dbReference type="Proteomes" id="UP000052982"/>
    </source>
</evidence>
<name>A0A101T4V7_9ACTN</name>
<dbReference type="SUPFAM" id="SSF64288">
    <property type="entry name" value="Chorismate lyase-like"/>
    <property type="match status" value="1"/>
</dbReference>
<dbReference type="STRING" id="1943.AQJ64_11520"/>